<sequence length="551" mass="60890">MVAMASDSYLLKVPPPPCQARCRGGDQQSTSSCEVAMVVTLVVLVAGILSLAGTVFYLHMELGRVQAYTIQLEARLKVIDTKLSHLNYIEQLRAFENPAGALDHGDLSDLDEEDEDEEDDDFLPYYQDEENDGIIERRVRDEQDEDTTVQPLQPAGSLLGRSLGVDATSSPLTPGSNPFDENIGPEDAPLDNHEAGRQAQPIQSPVQFPSEAATLRQRRDAQQPQLKLYHTLQVPAAPPAESWSPYGSHRPQPMYAERAPTGFVTPPRPSAALLGTTPAAPIASRRSRVMDAERAPRRQHHQQRAGRRQRLQEVPQDVSQDVQRSVEVGRRRQQPAQPAWAPAGAAYEQRDPWRASRRGVRSIDATVEVEQTWRPYAPVVEGPAIAAHFVGDSGRQRASHHYDESGRLKHPTGEYADWRASDWVRELGLDHHFRLAEAGGHVTVDTPGLYFVYAQVNYANDKNENGYWVYRNGHKELLCAVTSAVVGSSAHANTCFTAGVLHLARGDRVSLRDLAGDRYRVLDHPGRSFIGLVNLSGCKLKQEPGSGRVTA</sequence>
<keyword evidence="8" id="KW-0472">Membrane</keyword>
<keyword evidence="5" id="KW-1015">Disulfide bond</keyword>
<dbReference type="RefSeq" id="XP_052120004.1">
    <property type="nucleotide sequence ID" value="XM_052264044.1"/>
</dbReference>
<evidence type="ECO:0000313" key="10">
    <source>
        <dbReference type="Proteomes" id="UP000504606"/>
    </source>
</evidence>
<evidence type="ECO:0000256" key="2">
    <source>
        <dbReference type="ARBA" id="ARBA00008670"/>
    </source>
</evidence>
<evidence type="ECO:0000259" key="9">
    <source>
        <dbReference type="PROSITE" id="PS50049"/>
    </source>
</evidence>
<keyword evidence="3" id="KW-0202">Cytokine</keyword>
<comment type="subcellular location">
    <subcellularLocation>
        <location evidence="1">Secreted</location>
    </subcellularLocation>
</comment>
<dbReference type="Pfam" id="PF00229">
    <property type="entry name" value="TNF"/>
    <property type="match status" value="1"/>
</dbReference>
<dbReference type="Proteomes" id="UP000504606">
    <property type="component" value="Unplaced"/>
</dbReference>
<dbReference type="GO" id="GO:0005164">
    <property type="term" value="F:tumor necrosis factor receptor binding"/>
    <property type="evidence" value="ECO:0007669"/>
    <property type="project" value="InterPro"/>
</dbReference>
<feature type="compositionally biased region" description="Low complexity" evidence="7">
    <location>
        <begin position="334"/>
        <end position="346"/>
    </location>
</feature>
<evidence type="ECO:0000256" key="1">
    <source>
        <dbReference type="ARBA" id="ARBA00004613"/>
    </source>
</evidence>
<gene>
    <name evidence="11 12" type="primary">LOC113217953</name>
</gene>
<keyword evidence="4" id="KW-0964">Secreted</keyword>
<feature type="compositionally biased region" description="Acidic residues" evidence="7">
    <location>
        <begin position="108"/>
        <end position="128"/>
    </location>
</feature>
<dbReference type="InterPro" id="IPR051748">
    <property type="entry name" value="TNF_Ligand_Superfamily"/>
</dbReference>
<evidence type="ECO:0000313" key="11">
    <source>
        <dbReference type="RefSeq" id="XP_052120003.1"/>
    </source>
</evidence>
<dbReference type="PROSITE" id="PS50049">
    <property type="entry name" value="THD_2"/>
    <property type="match status" value="1"/>
</dbReference>
<dbReference type="GO" id="GO:0005615">
    <property type="term" value="C:extracellular space"/>
    <property type="evidence" value="ECO:0007669"/>
    <property type="project" value="UniProtKB-KW"/>
</dbReference>
<evidence type="ECO:0000256" key="8">
    <source>
        <dbReference type="SAM" id="Phobius"/>
    </source>
</evidence>
<organism evidence="10 12">
    <name type="scientific">Frankliniella occidentalis</name>
    <name type="common">Western flower thrips</name>
    <name type="synonym">Euthrips occidentalis</name>
    <dbReference type="NCBI Taxonomy" id="133901"/>
    <lineage>
        <taxon>Eukaryota</taxon>
        <taxon>Metazoa</taxon>
        <taxon>Ecdysozoa</taxon>
        <taxon>Arthropoda</taxon>
        <taxon>Hexapoda</taxon>
        <taxon>Insecta</taxon>
        <taxon>Pterygota</taxon>
        <taxon>Neoptera</taxon>
        <taxon>Paraneoptera</taxon>
        <taxon>Thysanoptera</taxon>
        <taxon>Terebrantia</taxon>
        <taxon>Thripoidea</taxon>
        <taxon>Thripidae</taxon>
        <taxon>Frankliniella</taxon>
    </lineage>
</organism>
<evidence type="ECO:0000256" key="6">
    <source>
        <dbReference type="ARBA" id="ARBA00023180"/>
    </source>
</evidence>
<dbReference type="PANTHER" id="PTHR15151:SF24">
    <property type="entry name" value="A PROLIFERATION-INDUCING LIGAND-LIKE PROTEIN-RELATED"/>
    <property type="match status" value="1"/>
</dbReference>
<feature type="region of interest" description="Disordered" evidence="7">
    <location>
        <begin position="100"/>
        <end position="128"/>
    </location>
</feature>
<feature type="compositionally biased region" description="Polar residues" evidence="7">
    <location>
        <begin position="167"/>
        <end position="176"/>
    </location>
</feature>
<proteinExistence type="inferred from homology"/>
<dbReference type="PROSITE" id="PS00251">
    <property type="entry name" value="THD_1"/>
    <property type="match status" value="1"/>
</dbReference>
<accession>A0A9C6WV76</accession>
<evidence type="ECO:0000256" key="4">
    <source>
        <dbReference type="ARBA" id="ARBA00022525"/>
    </source>
</evidence>
<keyword evidence="10" id="KW-1185">Reference proteome</keyword>
<dbReference type="SUPFAM" id="SSF49842">
    <property type="entry name" value="TNF-like"/>
    <property type="match status" value="1"/>
</dbReference>
<evidence type="ECO:0000256" key="5">
    <source>
        <dbReference type="ARBA" id="ARBA00023157"/>
    </source>
</evidence>
<dbReference type="AlphaFoldDB" id="A0A9C6WV76"/>
<dbReference type="GO" id="GO:0016020">
    <property type="term" value="C:membrane"/>
    <property type="evidence" value="ECO:0007669"/>
    <property type="project" value="InterPro"/>
</dbReference>
<dbReference type="GeneID" id="113217953"/>
<feature type="transmembrane region" description="Helical" evidence="8">
    <location>
        <begin position="35"/>
        <end position="58"/>
    </location>
</feature>
<keyword evidence="6" id="KW-0325">Glycoprotein</keyword>
<dbReference type="GO" id="GO:0005125">
    <property type="term" value="F:cytokine activity"/>
    <property type="evidence" value="ECO:0007669"/>
    <property type="project" value="UniProtKB-KW"/>
</dbReference>
<dbReference type="InterPro" id="IPR021184">
    <property type="entry name" value="TNF_CS"/>
</dbReference>
<evidence type="ECO:0000256" key="3">
    <source>
        <dbReference type="ARBA" id="ARBA00022514"/>
    </source>
</evidence>
<dbReference type="OrthoDB" id="6159739at2759"/>
<feature type="compositionally biased region" description="Basic residues" evidence="7">
    <location>
        <begin position="297"/>
        <end position="309"/>
    </location>
</feature>
<comment type="similarity">
    <text evidence="2">Belongs to the tumor necrosis factor family.</text>
</comment>
<feature type="domain" description="THD" evidence="9">
    <location>
        <begin position="385"/>
        <end position="535"/>
    </location>
</feature>
<dbReference type="GO" id="GO:0006955">
    <property type="term" value="P:immune response"/>
    <property type="evidence" value="ECO:0007669"/>
    <property type="project" value="InterPro"/>
</dbReference>
<evidence type="ECO:0000313" key="12">
    <source>
        <dbReference type="RefSeq" id="XP_052120004.1"/>
    </source>
</evidence>
<dbReference type="RefSeq" id="XP_052120003.1">
    <property type="nucleotide sequence ID" value="XM_052264043.1"/>
</dbReference>
<feature type="region of interest" description="Disordered" evidence="7">
    <location>
        <begin position="140"/>
        <end position="205"/>
    </location>
</feature>
<dbReference type="Gene3D" id="2.60.120.40">
    <property type="match status" value="1"/>
</dbReference>
<dbReference type="PANTHER" id="PTHR15151">
    <property type="entry name" value="PROTEIN EIGER"/>
    <property type="match status" value="1"/>
</dbReference>
<keyword evidence="8" id="KW-0812">Transmembrane</keyword>
<dbReference type="InterPro" id="IPR006052">
    <property type="entry name" value="TNF_dom"/>
</dbReference>
<protein>
    <submittedName>
        <fullName evidence="11 12">Uncharacterized protein LOC113217953 isoform X1</fullName>
    </submittedName>
</protein>
<feature type="region of interest" description="Disordered" evidence="7">
    <location>
        <begin position="237"/>
        <end position="352"/>
    </location>
</feature>
<keyword evidence="8" id="KW-1133">Transmembrane helix</keyword>
<name>A0A9C6WV76_FRAOC</name>
<reference evidence="11 12" key="1">
    <citation type="submission" date="2025-04" db="UniProtKB">
        <authorList>
            <consortium name="RefSeq"/>
        </authorList>
    </citation>
    <scope>IDENTIFICATION</scope>
    <source>
        <tissue evidence="11 12">Whole organism</tissue>
    </source>
</reference>
<evidence type="ECO:0000256" key="7">
    <source>
        <dbReference type="SAM" id="MobiDB-lite"/>
    </source>
</evidence>
<dbReference type="InterPro" id="IPR008983">
    <property type="entry name" value="Tumour_necrosis_fac-like_dom"/>
</dbReference>